<protein>
    <recommendedName>
        <fullName evidence="1">DUF7880 domain-containing protein</fullName>
    </recommendedName>
</protein>
<dbReference type="Proteomes" id="UP000811609">
    <property type="component" value="Chromosome 16"/>
</dbReference>
<reference evidence="2" key="1">
    <citation type="submission" date="2020-12" db="EMBL/GenBank/DDBJ databases">
        <title>WGS assembly of Carya illinoinensis cv. Pawnee.</title>
        <authorList>
            <person name="Platts A."/>
            <person name="Shu S."/>
            <person name="Wright S."/>
            <person name="Barry K."/>
            <person name="Edger P."/>
            <person name="Pires J.C."/>
            <person name="Schmutz J."/>
        </authorList>
    </citation>
    <scope>NUCLEOTIDE SEQUENCE</scope>
    <source>
        <tissue evidence="2">Leaf</tissue>
    </source>
</reference>
<dbReference type="Proteomes" id="UP000811246">
    <property type="component" value="Chromosome 16"/>
</dbReference>
<sequence length="232" mass="25677">MVMLATPSYVSAKPLTCPLSPIAKAQRKLPRVKCALSPPKWRENRRLISISFVLSHLFSIPNYAIAGSIFDKYVKRKKLDPLEVYVPAVILTQSQIKDLEKSLEAEQPQYAACRSLLRSGPAASLRVNIRAVAQYALDNGNGNSASDSVDQCLRALEELDSLLLRASRNDTEASVESMKGKINMALNALESLLQTVPSDVLQKGKAVADSYMITEDEREILDKEMQQLESIL</sequence>
<reference evidence="3" key="2">
    <citation type="submission" date="2021-01" db="EMBL/GenBank/DDBJ databases">
        <authorList>
            <person name="Lovell J.T."/>
            <person name="Bentley N."/>
            <person name="Bhattarai G."/>
            <person name="Jenkins J.W."/>
            <person name="Sreedasyam A."/>
            <person name="Alarcon Y."/>
            <person name="Bock C."/>
            <person name="Boston L."/>
            <person name="Carlson J."/>
            <person name="Cervantes K."/>
            <person name="Clermont K."/>
            <person name="Krom N."/>
            <person name="Kubenka K."/>
            <person name="Mamidi S."/>
            <person name="Mattison C."/>
            <person name="Monteros M."/>
            <person name="Pisani C."/>
            <person name="Plott C."/>
            <person name="Rajasekar S."/>
            <person name="Rhein H.S."/>
            <person name="Rohla C."/>
            <person name="Song M."/>
            <person name="Hilaire R.S."/>
            <person name="Shu S."/>
            <person name="Wells L."/>
            <person name="Wang X."/>
            <person name="Webber J."/>
            <person name="Heerema R.J."/>
            <person name="Klein P."/>
            <person name="Conner P."/>
            <person name="Grauke L."/>
            <person name="Grimwood J."/>
            <person name="Schmutz J."/>
            <person name="Randall J.J."/>
        </authorList>
    </citation>
    <scope>NUCLEOTIDE SEQUENCE</scope>
    <source>
        <tissue evidence="3">Leaf</tissue>
    </source>
</reference>
<keyword evidence="4" id="KW-1185">Reference proteome</keyword>
<accession>A0A8T1N298</accession>
<dbReference type="EMBL" id="CM031840">
    <property type="protein sequence ID" value="KAG6672571.1"/>
    <property type="molecule type" value="Genomic_DNA"/>
</dbReference>
<dbReference type="EMBL" id="CM031824">
    <property type="protein sequence ID" value="KAG6625046.1"/>
    <property type="molecule type" value="Genomic_DNA"/>
</dbReference>
<evidence type="ECO:0000259" key="1">
    <source>
        <dbReference type="Pfam" id="PF25306"/>
    </source>
</evidence>
<feature type="domain" description="DUF7880" evidence="1">
    <location>
        <begin position="81"/>
        <end position="207"/>
    </location>
</feature>
<evidence type="ECO:0000313" key="3">
    <source>
        <dbReference type="EMBL" id="KAG6672571.1"/>
    </source>
</evidence>
<dbReference type="PANTHER" id="PTHR36014">
    <property type="entry name" value="OS03G0176600 PROTEIN"/>
    <property type="match status" value="1"/>
</dbReference>
<gene>
    <name evidence="2" type="ORF">CIPAW_16G068300</name>
    <name evidence="3" type="ORF">I3842_16G064500</name>
</gene>
<comment type="caution">
    <text evidence="2">The sequence shown here is derived from an EMBL/GenBank/DDBJ whole genome shotgun (WGS) entry which is preliminary data.</text>
</comment>
<evidence type="ECO:0000313" key="2">
    <source>
        <dbReference type="EMBL" id="KAG6625046.1"/>
    </source>
</evidence>
<organism evidence="2 4">
    <name type="scientific">Carya illinoinensis</name>
    <name type="common">Pecan</name>
    <dbReference type="NCBI Taxonomy" id="32201"/>
    <lineage>
        <taxon>Eukaryota</taxon>
        <taxon>Viridiplantae</taxon>
        <taxon>Streptophyta</taxon>
        <taxon>Embryophyta</taxon>
        <taxon>Tracheophyta</taxon>
        <taxon>Spermatophyta</taxon>
        <taxon>Magnoliopsida</taxon>
        <taxon>eudicotyledons</taxon>
        <taxon>Gunneridae</taxon>
        <taxon>Pentapetalae</taxon>
        <taxon>rosids</taxon>
        <taxon>fabids</taxon>
        <taxon>Fagales</taxon>
        <taxon>Juglandaceae</taxon>
        <taxon>Carya</taxon>
    </lineage>
</organism>
<dbReference type="OrthoDB" id="512787at2759"/>
<name>A0A8T1N298_CARIL</name>
<dbReference type="AlphaFoldDB" id="A0A8T1N298"/>
<dbReference type="Pfam" id="PF25306">
    <property type="entry name" value="DUF7880"/>
    <property type="match status" value="1"/>
</dbReference>
<dbReference type="InterPro" id="IPR057202">
    <property type="entry name" value="DUF7880"/>
</dbReference>
<evidence type="ECO:0000313" key="4">
    <source>
        <dbReference type="Proteomes" id="UP000811609"/>
    </source>
</evidence>
<proteinExistence type="predicted"/>
<dbReference type="PANTHER" id="PTHR36014:SF1">
    <property type="entry name" value="OS03G0176700 PROTEIN"/>
    <property type="match status" value="1"/>
</dbReference>